<keyword evidence="3" id="KW-1185">Reference proteome</keyword>
<organism evidence="2 3">
    <name type="scientific">Olivibacter jilunii</name>
    <dbReference type="NCBI Taxonomy" id="985016"/>
    <lineage>
        <taxon>Bacteria</taxon>
        <taxon>Pseudomonadati</taxon>
        <taxon>Bacteroidota</taxon>
        <taxon>Sphingobacteriia</taxon>
        <taxon>Sphingobacteriales</taxon>
        <taxon>Sphingobacteriaceae</taxon>
        <taxon>Olivibacter</taxon>
    </lineage>
</organism>
<evidence type="ECO:0000313" key="3">
    <source>
        <dbReference type="Proteomes" id="UP001597560"/>
    </source>
</evidence>
<dbReference type="Proteomes" id="UP001597560">
    <property type="component" value="Unassembled WGS sequence"/>
</dbReference>
<dbReference type="InterPro" id="IPR001173">
    <property type="entry name" value="Glyco_trans_2-like"/>
</dbReference>
<feature type="domain" description="Glycosyltransferase 2-like" evidence="1">
    <location>
        <begin position="5"/>
        <end position="163"/>
    </location>
</feature>
<dbReference type="Pfam" id="PF00535">
    <property type="entry name" value="Glycos_transf_2"/>
    <property type="match status" value="1"/>
</dbReference>
<dbReference type="CDD" id="cd00761">
    <property type="entry name" value="Glyco_tranf_GTA_type"/>
    <property type="match status" value="1"/>
</dbReference>
<dbReference type="RefSeq" id="WP_377612312.1">
    <property type="nucleotide sequence ID" value="NZ_JBHUPA010000016.1"/>
</dbReference>
<protein>
    <submittedName>
        <fullName evidence="2">Glycosyltransferase family 2 protein</fullName>
    </submittedName>
</protein>
<dbReference type="InterPro" id="IPR029044">
    <property type="entry name" value="Nucleotide-diphossugar_trans"/>
</dbReference>
<reference evidence="3" key="1">
    <citation type="journal article" date="2019" name="Int. J. Syst. Evol. Microbiol.">
        <title>The Global Catalogue of Microorganisms (GCM) 10K type strain sequencing project: providing services to taxonomists for standard genome sequencing and annotation.</title>
        <authorList>
            <consortium name="The Broad Institute Genomics Platform"/>
            <consortium name="The Broad Institute Genome Sequencing Center for Infectious Disease"/>
            <person name="Wu L."/>
            <person name="Ma J."/>
        </authorList>
    </citation>
    <scope>NUCLEOTIDE SEQUENCE [LARGE SCALE GENOMIC DNA]</scope>
    <source>
        <strain evidence="3">KCTC 23098</strain>
    </source>
</reference>
<dbReference type="EMBL" id="JBHUPA010000016">
    <property type="protein sequence ID" value="MFD2964169.1"/>
    <property type="molecule type" value="Genomic_DNA"/>
</dbReference>
<name>A0ABW6B814_9SPHI</name>
<sequence length="334" mass="39103">MPEISVLMLAYNTEKYIDQAIRSILNQSFGDFELLIYNDGSTDKTAQIIKSFSDDRIRFIDSEINRGLSYARMLSLQEAGCKYVAILDSDDIAMPHRLKLQYEFMERNPSIALCGGNAVEIDENGVLKKGLIHKKFKPHDLKTLLFFKNIFINSSVMYRREIAVDLGGYKDMAPVEDYDLFVRIADKYDIHTFNEALVYYRIHNNNISKTKYDLAVTRLKEVKNLQLGMLGVDIGEFGDMFNAFLSWEIEKFSVERFFAFLLELKRKNRQYAKFPIVGFEKRLYAFWYDLAMNKVGKRNALPYLLDKSLFQMRLLSWKQSRRILKLTLKSLIKR</sequence>
<dbReference type="Gene3D" id="3.90.550.10">
    <property type="entry name" value="Spore Coat Polysaccharide Biosynthesis Protein SpsA, Chain A"/>
    <property type="match status" value="1"/>
</dbReference>
<dbReference type="PANTHER" id="PTHR22916">
    <property type="entry name" value="GLYCOSYLTRANSFERASE"/>
    <property type="match status" value="1"/>
</dbReference>
<comment type="caution">
    <text evidence="2">The sequence shown here is derived from an EMBL/GenBank/DDBJ whole genome shotgun (WGS) entry which is preliminary data.</text>
</comment>
<evidence type="ECO:0000313" key="2">
    <source>
        <dbReference type="EMBL" id="MFD2964169.1"/>
    </source>
</evidence>
<dbReference type="PANTHER" id="PTHR22916:SF3">
    <property type="entry name" value="UDP-GLCNAC:BETAGAL BETA-1,3-N-ACETYLGLUCOSAMINYLTRANSFERASE-LIKE PROTEIN 1"/>
    <property type="match status" value="1"/>
</dbReference>
<accession>A0ABW6B814</accession>
<evidence type="ECO:0000259" key="1">
    <source>
        <dbReference type="Pfam" id="PF00535"/>
    </source>
</evidence>
<dbReference type="SUPFAM" id="SSF53448">
    <property type="entry name" value="Nucleotide-diphospho-sugar transferases"/>
    <property type="match status" value="1"/>
</dbReference>
<proteinExistence type="predicted"/>
<gene>
    <name evidence="2" type="ORF">ACFS6J_20355</name>
</gene>